<name>A0ACC1PIN6_9PEZI</name>
<keyword evidence="2" id="KW-1185">Reference proteome</keyword>
<protein>
    <submittedName>
        <fullName evidence="1">Uncharacterized protein</fullName>
    </submittedName>
</protein>
<sequence>MLSLYYIDTWRDAASNDGFLDTPGCATQALKQLSGVGYVIVVVAIRHVEDNEIQLPTFLGDVKRSSLKPQVGISLPALTYVGDHPISWCGIEGRERGLATMRRVVKLREAEVQDISPEDWTEPQSVTFARAQADLGIVNNLREILNDNRQTEDRREEDIEEPSSGSRSSYEHKTATLKRLRSGKISMPISLNGGLWNLKGVY</sequence>
<reference evidence="1" key="1">
    <citation type="submission" date="2022-10" db="EMBL/GenBank/DDBJ databases">
        <title>Genome Sequence of Xylaria curta.</title>
        <authorList>
            <person name="Buettner E."/>
        </authorList>
    </citation>
    <scope>NUCLEOTIDE SEQUENCE</scope>
    <source>
        <strain evidence="1">Babe10</strain>
    </source>
</reference>
<comment type="caution">
    <text evidence="1">The sequence shown here is derived from an EMBL/GenBank/DDBJ whole genome shotgun (WGS) entry which is preliminary data.</text>
</comment>
<dbReference type="EMBL" id="JAPDGR010000211">
    <property type="protein sequence ID" value="KAJ2993539.1"/>
    <property type="molecule type" value="Genomic_DNA"/>
</dbReference>
<gene>
    <name evidence="1" type="ORF">NUW58_g1808</name>
</gene>
<organism evidence="1 2">
    <name type="scientific">Xylaria curta</name>
    <dbReference type="NCBI Taxonomy" id="42375"/>
    <lineage>
        <taxon>Eukaryota</taxon>
        <taxon>Fungi</taxon>
        <taxon>Dikarya</taxon>
        <taxon>Ascomycota</taxon>
        <taxon>Pezizomycotina</taxon>
        <taxon>Sordariomycetes</taxon>
        <taxon>Xylariomycetidae</taxon>
        <taxon>Xylariales</taxon>
        <taxon>Xylariaceae</taxon>
        <taxon>Xylaria</taxon>
    </lineage>
</organism>
<evidence type="ECO:0000313" key="1">
    <source>
        <dbReference type="EMBL" id="KAJ2993539.1"/>
    </source>
</evidence>
<proteinExistence type="predicted"/>
<dbReference type="Proteomes" id="UP001143856">
    <property type="component" value="Unassembled WGS sequence"/>
</dbReference>
<evidence type="ECO:0000313" key="2">
    <source>
        <dbReference type="Proteomes" id="UP001143856"/>
    </source>
</evidence>
<accession>A0ACC1PIN6</accession>